<feature type="transmembrane region" description="Helical" evidence="1">
    <location>
        <begin position="6"/>
        <end position="23"/>
    </location>
</feature>
<evidence type="ECO:0000313" key="3">
    <source>
        <dbReference type="Proteomes" id="UP000011991"/>
    </source>
</evidence>
<sequence>MRLKPNSYFGVLTLFVYTICWHLRRIDDEEHGEGGLHRSVAGFT</sequence>
<proteinExistence type="predicted"/>
<keyword evidence="1" id="KW-1133">Transmembrane helix</keyword>
<keyword evidence="1" id="KW-0812">Transmembrane</keyword>
<reference evidence="2 3" key="1">
    <citation type="journal article" date="2013" name="Mar. Genomics">
        <title>Expression of sulfatases in Rhodopirellula baltica and the diversity of sulfatases in the genus Rhodopirellula.</title>
        <authorList>
            <person name="Wegner C.E."/>
            <person name="Richter-Heitmann T."/>
            <person name="Klindworth A."/>
            <person name="Klockow C."/>
            <person name="Richter M."/>
            <person name="Achstetter T."/>
            <person name="Glockner F.O."/>
            <person name="Harder J."/>
        </authorList>
    </citation>
    <scope>NUCLEOTIDE SEQUENCE [LARGE SCALE GENOMIC DNA]</scope>
    <source>
        <strain evidence="2 3">SM1</strain>
    </source>
</reference>
<dbReference type="Proteomes" id="UP000011991">
    <property type="component" value="Unassembled WGS sequence"/>
</dbReference>
<evidence type="ECO:0000256" key="1">
    <source>
        <dbReference type="SAM" id="Phobius"/>
    </source>
</evidence>
<comment type="caution">
    <text evidence="2">The sequence shown here is derived from an EMBL/GenBank/DDBJ whole genome shotgun (WGS) entry which is preliminary data.</text>
</comment>
<accession>M5RTW7</accession>
<dbReference type="EMBL" id="ANOG01000610">
    <property type="protein sequence ID" value="EMI18817.1"/>
    <property type="molecule type" value="Genomic_DNA"/>
</dbReference>
<dbReference type="AlphaFoldDB" id="M5RTW7"/>
<organism evidence="2 3">
    <name type="scientific">Rhodopirellula maiorica SM1</name>
    <dbReference type="NCBI Taxonomy" id="1265738"/>
    <lineage>
        <taxon>Bacteria</taxon>
        <taxon>Pseudomonadati</taxon>
        <taxon>Planctomycetota</taxon>
        <taxon>Planctomycetia</taxon>
        <taxon>Pirellulales</taxon>
        <taxon>Pirellulaceae</taxon>
        <taxon>Novipirellula</taxon>
    </lineage>
</organism>
<protein>
    <submittedName>
        <fullName evidence="2">Uncharacterized protein</fullName>
    </submittedName>
</protein>
<dbReference type="PATRIC" id="fig|1265738.3.peg.4250"/>
<keyword evidence="3" id="KW-1185">Reference proteome</keyword>
<evidence type="ECO:0000313" key="2">
    <source>
        <dbReference type="EMBL" id="EMI18817.1"/>
    </source>
</evidence>
<keyword evidence="1" id="KW-0472">Membrane</keyword>
<name>M5RTW7_9BACT</name>
<gene>
    <name evidence="2" type="ORF">RMSM_04243</name>
</gene>